<keyword evidence="3" id="KW-0969">Cilium</keyword>
<dbReference type="Gene3D" id="3.30.750.140">
    <property type="match status" value="1"/>
</dbReference>
<keyword evidence="3" id="KW-0282">Flagellum</keyword>
<sequence>MIQGINKVNGYGNSNDPKNLIRGKKNESKSFEQSLDFTADKCSNKTNKVKVDKSQGVGRSFQDKDIKLSKACKLNTEEDETNEDIKKYIKDLVDNPSALMELLNSLKKDNSHLDLMKMLSAETLSKVNNLGINDLSFDNEMFSEGDIKLIEASLNNINNLSSEEFDFVNESNSNNLDMDIINKLIGKEDSKGKSVEDLLGKLKQNYLEEGYQDKTKLVNSEAENRSSLDLNNNEEDKELSLLKNIMGEKDINKDFTKSFMINQSLIDSNATSEVQSSENLVVNKVSVVQDIIKSVKFMESSNMKELIVKINPKELGQIVITLVLEADKMNAKIMANNKEAYSLLNSNLKDLKNGLSDANLKVDQVQVGIFTEDFMSYSNLPQGFFESEFQKEQSRNRGKSENMASIEEGIIEDDNLGIVEDGKINILA</sequence>
<keyword evidence="3" id="KW-0966">Cell projection</keyword>
<dbReference type="InterPro" id="IPR038610">
    <property type="entry name" value="FliK-like_C_sf"/>
</dbReference>
<evidence type="ECO:0000256" key="1">
    <source>
        <dbReference type="SAM" id="MobiDB-lite"/>
    </source>
</evidence>
<dbReference type="InterPro" id="IPR021136">
    <property type="entry name" value="Flagellar_hook_control-like_C"/>
</dbReference>
<dbReference type="AlphaFoldDB" id="A0A381J8E0"/>
<protein>
    <submittedName>
        <fullName evidence="3">Flagellar hook-length control protein</fullName>
    </submittedName>
</protein>
<evidence type="ECO:0000259" key="2">
    <source>
        <dbReference type="Pfam" id="PF02120"/>
    </source>
</evidence>
<dbReference type="CDD" id="cd17470">
    <property type="entry name" value="T3SS_Flik_C"/>
    <property type="match status" value="1"/>
</dbReference>
<gene>
    <name evidence="3" type="primary">fliK</name>
    <name evidence="3" type="ORF">NCTC9836_01814</name>
</gene>
<name>A0A381J8E0_9CLOT</name>
<feature type="region of interest" description="Disordered" evidence="1">
    <location>
        <begin position="1"/>
        <end position="27"/>
    </location>
</feature>
<dbReference type="EMBL" id="UFWZ01000001">
    <property type="protein sequence ID" value="SUY47481.1"/>
    <property type="molecule type" value="Genomic_DNA"/>
</dbReference>
<reference evidence="3 4" key="1">
    <citation type="submission" date="2018-06" db="EMBL/GenBank/DDBJ databases">
        <authorList>
            <consortium name="Pathogen Informatics"/>
            <person name="Doyle S."/>
        </authorList>
    </citation>
    <scope>NUCLEOTIDE SEQUENCE [LARGE SCALE GENOMIC DNA]</scope>
    <source>
        <strain evidence="3 4">NCTC9836</strain>
    </source>
</reference>
<proteinExistence type="predicted"/>
<dbReference type="Proteomes" id="UP000254664">
    <property type="component" value="Unassembled WGS sequence"/>
</dbReference>
<dbReference type="Pfam" id="PF02120">
    <property type="entry name" value="Flg_hook"/>
    <property type="match status" value="1"/>
</dbReference>
<dbReference type="RefSeq" id="WP_115641437.1">
    <property type="nucleotide sequence ID" value="NZ_UFWZ01000001.1"/>
</dbReference>
<evidence type="ECO:0000313" key="3">
    <source>
        <dbReference type="EMBL" id="SUY47481.1"/>
    </source>
</evidence>
<dbReference type="OrthoDB" id="1934566at2"/>
<evidence type="ECO:0000313" key="4">
    <source>
        <dbReference type="Proteomes" id="UP000254664"/>
    </source>
</evidence>
<accession>A0A381J8E0</accession>
<feature type="domain" description="Flagellar hook-length control protein-like C-terminal" evidence="2">
    <location>
        <begin position="294"/>
        <end position="368"/>
    </location>
</feature>
<keyword evidence="4" id="KW-1185">Reference proteome</keyword>
<organism evidence="3 4">
    <name type="scientific">Clostridium putrefaciens</name>
    <dbReference type="NCBI Taxonomy" id="99675"/>
    <lineage>
        <taxon>Bacteria</taxon>
        <taxon>Bacillati</taxon>
        <taxon>Bacillota</taxon>
        <taxon>Clostridia</taxon>
        <taxon>Eubacteriales</taxon>
        <taxon>Clostridiaceae</taxon>
        <taxon>Clostridium</taxon>
    </lineage>
</organism>